<proteinExistence type="predicted"/>
<reference evidence="2 3" key="1">
    <citation type="submission" date="2024-10" db="EMBL/GenBank/DDBJ databases">
        <title>Updated reference genomes for cyclostephanoid diatoms.</title>
        <authorList>
            <person name="Roberts W.R."/>
            <person name="Alverson A.J."/>
        </authorList>
    </citation>
    <scope>NUCLEOTIDE SEQUENCE [LARGE SCALE GENOMIC DNA]</scope>
    <source>
        <strain evidence="2 3">AJA228-03</strain>
    </source>
</reference>
<accession>A0ABD3SCS2</accession>
<organism evidence="2 3">
    <name type="scientific">Cyclostephanos tholiformis</name>
    <dbReference type="NCBI Taxonomy" id="382380"/>
    <lineage>
        <taxon>Eukaryota</taxon>
        <taxon>Sar</taxon>
        <taxon>Stramenopiles</taxon>
        <taxon>Ochrophyta</taxon>
        <taxon>Bacillariophyta</taxon>
        <taxon>Coscinodiscophyceae</taxon>
        <taxon>Thalassiosirophycidae</taxon>
        <taxon>Stephanodiscales</taxon>
        <taxon>Stephanodiscaceae</taxon>
        <taxon>Cyclostephanos</taxon>
    </lineage>
</organism>
<dbReference type="AlphaFoldDB" id="A0ABD3SCS2"/>
<name>A0ABD3SCS2_9STRA</name>
<dbReference type="EMBL" id="JALLPB020000074">
    <property type="protein sequence ID" value="KAL3822127.1"/>
    <property type="molecule type" value="Genomic_DNA"/>
</dbReference>
<gene>
    <name evidence="2" type="ORF">ACHAXA_011905</name>
</gene>
<feature type="region of interest" description="Disordered" evidence="1">
    <location>
        <begin position="125"/>
        <end position="144"/>
    </location>
</feature>
<evidence type="ECO:0000313" key="2">
    <source>
        <dbReference type="EMBL" id="KAL3822127.1"/>
    </source>
</evidence>
<evidence type="ECO:0000256" key="1">
    <source>
        <dbReference type="SAM" id="MobiDB-lite"/>
    </source>
</evidence>
<dbReference type="Proteomes" id="UP001530377">
    <property type="component" value="Unassembled WGS sequence"/>
</dbReference>
<comment type="caution">
    <text evidence="2">The sequence shown here is derived from an EMBL/GenBank/DDBJ whole genome shotgun (WGS) entry which is preliminary data.</text>
</comment>
<evidence type="ECO:0000313" key="3">
    <source>
        <dbReference type="Proteomes" id="UP001530377"/>
    </source>
</evidence>
<feature type="compositionally biased region" description="Pro residues" evidence="1">
    <location>
        <begin position="129"/>
        <end position="143"/>
    </location>
</feature>
<keyword evidence="3" id="KW-1185">Reference proteome</keyword>
<sequence length="399" mass="43496">MVQNDDNSYIHALHRSPEDDCHLLSPSDELADEQDVDAHNFLDDLSISTSIASGCESSVSVASVRVVPALSTSSRVGGGVDNIERNEFALADIVTLAHTTSGNNLKSDSVKLLEHAEPACEKNADALPPQLPPLPTANTPRPPKVSLIRKLNSSKVFSRKISMAKKSPPLVNTNRPSERGEVDSIIKFEHSLNNAPGKDLCVDETDEDLSISTVMMERKQSKCSNVTDDTTSNLPSIADASVKRAPSSPGNIHTGGLMGKFLACSTIPFQCHADDVGVAASSTYMSQRMASGVPVVVFQDDGVDEILNVEAYQDTDSKYTRIGFLDREIMVESPVQNLSKEKGTKVTSKITLITRMMPRFEVGDIARRLNRPRNRAQKNNCEGFRVESQTFKKNLTIEP</sequence>
<protein>
    <submittedName>
        <fullName evidence="2">Uncharacterized protein</fullName>
    </submittedName>
</protein>